<dbReference type="Gene3D" id="3.30.56.70">
    <property type="entry name" value="N2,N2-dimethylguanosine tRNA methyltransferase, C-terminal domain"/>
    <property type="match status" value="1"/>
</dbReference>
<dbReference type="EC" id="2.1.1.216" evidence="7 9"/>
<dbReference type="FunFam" id="3.40.50.150:FF:000450">
    <property type="entry name" value="N2,N2-dimethylguanosine tRNA methyltransferase, putative"/>
    <property type="match status" value="1"/>
</dbReference>
<evidence type="ECO:0000256" key="4">
    <source>
        <dbReference type="ARBA" id="ARBA00022691"/>
    </source>
</evidence>
<name>A0AAD7H230_MYCRO</name>
<dbReference type="Gene3D" id="3.40.50.150">
    <property type="entry name" value="Vaccinia Virus protein VP39"/>
    <property type="match status" value="1"/>
</dbReference>
<keyword evidence="5 9" id="KW-0819">tRNA processing</keyword>
<evidence type="ECO:0000313" key="11">
    <source>
        <dbReference type="EMBL" id="KAJ7709867.1"/>
    </source>
</evidence>
<evidence type="ECO:0000256" key="5">
    <source>
        <dbReference type="ARBA" id="ARBA00022694"/>
    </source>
</evidence>
<dbReference type="GO" id="GO:0160104">
    <property type="term" value="F:tRNA (guanine(26)-N2)-dimethyltransferase activity"/>
    <property type="evidence" value="ECO:0007669"/>
    <property type="project" value="UniProtKB-UniRule"/>
</dbReference>
<dbReference type="InterPro" id="IPR042296">
    <property type="entry name" value="tRNA_met_Trm1_C"/>
</dbReference>
<dbReference type="Proteomes" id="UP001221757">
    <property type="component" value="Unassembled WGS sequence"/>
</dbReference>
<evidence type="ECO:0000313" key="12">
    <source>
        <dbReference type="Proteomes" id="UP001221757"/>
    </source>
</evidence>
<dbReference type="InterPro" id="IPR002905">
    <property type="entry name" value="Trm1"/>
</dbReference>
<evidence type="ECO:0000256" key="7">
    <source>
        <dbReference type="ARBA" id="ARBA00039099"/>
    </source>
</evidence>
<dbReference type="FunFam" id="3.30.56.70:FF:000001">
    <property type="entry name" value="tRNA (guanine(26)-N(2))-dimethyltransferase"/>
    <property type="match status" value="1"/>
</dbReference>
<dbReference type="PANTHER" id="PTHR10631:SF3">
    <property type="entry name" value="TRNA (GUANINE(26)-N(2))-DIMETHYLTRANSFERASE"/>
    <property type="match status" value="1"/>
</dbReference>
<dbReference type="GO" id="GO:0005634">
    <property type="term" value="C:nucleus"/>
    <property type="evidence" value="ECO:0007669"/>
    <property type="project" value="TreeGrafter"/>
</dbReference>
<evidence type="ECO:0000256" key="6">
    <source>
        <dbReference type="ARBA" id="ARBA00022884"/>
    </source>
</evidence>
<keyword evidence="4 9" id="KW-0949">S-adenosyl-L-methionine</keyword>
<sequence>MASTSIAVPEGFTLHTENTSHILLSSNEAFLNPVQEFNRDTSVACIRVWSEELHNSKKEKSRLKREKTAQRQQKQNKRPKFEVPAEGGLSADISEIVPDLTVDAIGEPEYPHRKFVILEALSATGLRSIRYAKEIPHVSHVIANDLSSTATAAMKRNIELNGFGSPASSSAVGGVEIKVNQGDACTLMYNHREPKERVDVLDLDPYGTAAPFIDAAVQCIRDDGLLCVTCTDLTVLATTNFAEKCFSNYGGIPIKAEYCHEAALRLVLHCISTSAARYGRYIQPILSLSIDFYVRLFIRIRTSPQEVKKAVTKTSTYWVCPDCQSFYGQPLAKVTEKVHPSGAVNYNFKLQSGPPVGDKCPECGGVLHIAGPMWSAPIHDPEFVGKVLEHLENNETLYGTAARMKGMLTVAKEELVDCPFYFTPTRIAKFFHCQTPSFADTASALLHGGHKISRSHASAGSIKTTATRAEIFDIYRSWIKLNPVKRANISPTSPAHRLLEKEPKYVWNAPRWVSTDAYRRVEADFTTHPGSLTHTSKIKLVRYQENPTANWGPGTKAVSGKGSTSGAKRKHEQVDEEE</sequence>
<keyword evidence="3 9" id="KW-0808">Transferase</keyword>
<dbReference type="Pfam" id="PF02005">
    <property type="entry name" value="TRM"/>
    <property type="match status" value="1"/>
</dbReference>
<evidence type="ECO:0000256" key="9">
    <source>
        <dbReference type="PROSITE-ProRule" id="PRU00958"/>
    </source>
</evidence>
<dbReference type="AlphaFoldDB" id="A0AAD7H230"/>
<dbReference type="SUPFAM" id="SSF53335">
    <property type="entry name" value="S-adenosyl-L-methionine-dependent methyltransferases"/>
    <property type="match status" value="1"/>
</dbReference>
<comment type="similarity">
    <text evidence="9">Belongs to the class I-like SAM-binding methyltransferase superfamily. Trm1 family.</text>
</comment>
<dbReference type="PROSITE" id="PS51626">
    <property type="entry name" value="SAM_MT_TRM1"/>
    <property type="match status" value="1"/>
</dbReference>
<dbReference type="GO" id="GO:0002940">
    <property type="term" value="P:tRNA N2-guanine methylation"/>
    <property type="evidence" value="ECO:0007669"/>
    <property type="project" value="TreeGrafter"/>
</dbReference>
<dbReference type="InterPro" id="IPR029063">
    <property type="entry name" value="SAM-dependent_MTases_sf"/>
</dbReference>
<keyword evidence="2 9" id="KW-0489">Methyltransferase</keyword>
<accession>A0AAD7H230</accession>
<dbReference type="GO" id="GO:0000049">
    <property type="term" value="F:tRNA binding"/>
    <property type="evidence" value="ECO:0007669"/>
    <property type="project" value="UniProtKB-UniRule"/>
</dbReference>
<dbReference type="EMBL" id="JARKIE010000002">
    <property type="protein sequence ID" value="KAJ7709867.1"/>
    <property type="molecule type" value="Genomic_DNA"/>
</dbReference>
<keyword evidence="12" id="KW-1185">Reference proteome</keyword>
<keyword evidence="1 9" id="KW-0820">tRNA-binding</keyword>
<reference evidence="11" key="1">
    <citation type="submission" date="2023-03" db="EMBL/GenBank/DDBJ databases">
        <title>Massive genome expansion in bonnet fungi (Mycena s.s.) driven by repeated elements and novel gene families across ecological guilds.</title>
        <authorList>
            <consortium name="Lawrence Berkeley National Laboratory"/>
            <person name="Harder C.B."/>
            <person name="Miyauchi S."/>
            <person name="Viragh M."/>
            <person name="Kuo A."/>
            <person name="Thoen E."/>
            <person name="Andreopoulos B."/>
            <person name="Lu D."/>
            <person name="Skrede I."/>
            <person name="Drula E."/>
            <person name="Henrissat B."/>
            <person name="Morin E."/>
            <person name="Kohler A."/>
            <person name="Barry K."/>
            <person name="LaButti K."/>
            <person name="Morin E."/>
            <person name="Salamov A."/>
            <person name="Lipzen A."/>
            <person name="Mereny Z."/>
            <person name="Hegedus B."/>
            <person name="Baldrian P."/>
            <person name="Stursova M."/>
            <person name="Weitz H."/>
            <person name="Taylor A."/>
            <person name="Grigoriev I.V."/>
            <person name="Nagy L.G."/>
            <person name="Martin F."/>
            <person name="Kauserud H."/>
        </authorList>
    </citation>
    <scope>NUCLEOTIDE SEQUENCE</scope>
    <source>
        <strain evidence="11">CBHHK067</strain>
    </source>
</reference>
<gene>
    <name evidence="11" type="ORF">B0H17DRAFT_241350</name>
</gene>
<evidence type="ECO:0000256" key="1">
    <source>
        <dbReference type="ARBA" id="ARBA00022555"/>
    </source>
</evidence>
<protein>
    <recommendedName>
        <fullName evidence="7 9">tRNA (guanine(26)-N(2))-dimethyltransferase</fullName>
        <ecNumber evidence="7 9">2.1.1.216</ecNumber>
    </recommendedName>
</protein>
<evidence type="ECO:0000256" key="2">
    <source>
        <dbReference type="ARBA" id="ARBA00022603"/>
    </source>
</evidence>
<organism evidence="11 12">
    <name type="scientific">Mycena rosella</name>
    <name type="common">Pink bonnet</name>
    <name type="synonym">Agaricus rosellus</name>
    <dbReference type="NCBI Taxonomy" id="1033263"/>
    <lineage>
        <taxon>Eukaryota</taxon>
        <taxon>Fungi</taxon>
        <taxon>Dikarya</taxon>
        <taxon>Basidiomycota</taxon>
        <taxon>Agaricomycotina</taxon>
        <taxon>Agaricomycetes</taxon>
        <taxon>Agaricomycetidae</taxon>
        <taxon>Agaricales</taxon>
        <taxon>Marasmiineae</taxon>
        <taxon>Mycenaceae</taxon>
        <taxon>Mycena</taxon>
    </lineage>
</organism>
<keyword evidence="6 9" id="KW-0694">RNA-binding</keyword>
<dbReference type="PANTHER" id="PTHR10631">
    <property type="entry name" value="N 2 ,N 2 -DIMETHYLGUANOSINE TRNA METHYLTRANSFERASE"/>
    <property type="match status" value="1"/>
</dbReference>
<dbReference type="NCBIfam" id="TIGR00308">
    <property type="entry name" value="TRM1"/>
    <property type="match status" value="1"/>
</dbReference>
<comment type="catalytic activity">
    <reaction evidence="8 9">
        <text>guanosine(26) in tRNA + 2 S-adenosyl-L-methionine = N(2)-dimethylguanosine(26) in tRNA + 2 S-adenosyl-L-homocysteine + 2 H(+)</text>
        <dbReference type="Rhea" id="RHEA:43140"/>
        <dbReference type="Rhea" id="RHEA-COMP:10359"/>
        <dbReference type="Rhea" id="RHEA-COMP:10360"/>
        <dbReference type="ChEBI" id="CHEBI:15378"/>
        <dbReference type="ChEBI" id="CHEBI:57856"/>
        <dbReference type="ChEBI" id="CHEBI:59789"/>
        <dbReference type="ChEBI" id="CHEBI:74269"/>
        <dbReference type="ChEBI" id="CHEBI:74513"/>
        <dbReference type="EC" id="2.1.1.216"/>
    </reaction>
</comment>
<feature type="region of interest" description="Disordered" evidence="10">
    <location>
        <begin position="57"/>
        <end position="84"/>
    </location>
</feature>
<evidence type="ECO:0000256" key="8">
    <source>
        <dbReference type="ARBA" id="ARBA00051897"/>
    </source>
</evidence>
<evidence type="ECO:0000256" key="10">
    <source>
        <dbReference type="SAM" id="MobiDB-lite"/>
    </source>
</evidence>
<feature type="region of interest" description="Disordered" evidence="10">
    <location>
        <begin position="546"/>
        <end position="578"/>
    </location>
</feature>
<evidence type="ECO:0000256" key="3">
    <source>
        <dbReference type="ARBA" id="ARBA00022679"/>
    </source>
</evidence>
<proteinExistence type="inferred from homology"/>
<comment type="caution">
    <text evidence="11">The sequence shown here is derived from an EMBL/GenBank/DDBJ whole genome shotgun (WGS) entry which is preliminary data.</text>
</comment>